<keyword evidence="7" id="KW-0067">ATP-binding</keyword>
<evidence type="ECO:0000256" key="10">
    <source>
        <dbReference type="ARBA" id="ARBA00031650"/>
    </source>
</evidence>
<keyword evidence="9 12" id="KW-0030">Aminoacyl-tRNA synthetase</keyword>
<dbReference type="GO" id="GO:0006426">
    <property type="term" value="P:glycyl-tRNA aminoacylation"/>
    <property type="evidence" value="ECO:0007669"/>
    <property type="project" value="InterPro"/>
</dbReference>
<evidence type="ECO:0000313" key="12">
    <source>
        <dbReference type="EMBL" id="STS85969.1"/>
    </source>
</evidence>
<protein>
    <recommendedName>
        <fullName evidence="4">Glycine--tRNA ligase beta subunit</fullName>
        <ecNumber evidence="3">6.1.1.14</ecNumber>
    </recommendedName>
    <alternativeName>
        <fullName evidence="10">Glycyl-tRNA synthetase beta subunit</fullName>
    </alternativeName>
</protein>
<evidence type="ECO:0000256" key="3">
    <source>
        <dbReference type="ARBA" id="ARBA00012829"/>
    </source>
</evidence>
<dbReference type="Pfam" id="PF02092">
    <property type="entry name" value="tRNA_synt_2f"/>
    <property type="match status" value="1"/>
</dbReference>
<dbReference type="InterPro" id="IPR006194">
    <property type="entry name" value="Gly-tRNA-synth_heterodimer"/>
</dbReference>
<keyword evidence="6" id="KW-0547">Nucleotide-binding</keyword>
<reference evidence="12 13" key="1">
    <citation type="submission" date="2018-06" db="EMBL/GenBank/DDBJ databases">
        <authorList>
            <consortium name="Pathogen Informatics"/>
            <person name="Doyle S."/>
        </authorList>
    </citation>
    <scope>NUCLEOTIDE SEQUENCE [LARGE SCALE GENOMIC DNA]</scope>
    <source>
        <strain evidence="12 13">NCTC9140</strain>
    </source>
</reference>
<dbReference type="PANTHER" id="PTHR30075:SF2">
    <property type="entry name" value="GLYCINE--TRNA LIGASE, CHLOROPLASTIC_MITOCHONDRIAL 2"/>
    <property type="match status" value="1"/>
</dbReference>
<evidence type="ECO:0000256" key="8">
    <source>
        <dbReference type="ARBA" id="ARBA00022917"/>
    </source>
</evidence>
<keyword evidence="5 12" id="KW-0436">Ligase</keyword>
<dbReference type="GO" id="GO:0004820">
    <property type="term" value="F:glycine-tRNA ligase activity"/>
    <property type="evidence" value="ECO:0007669"/>
    <property type="project" value="UniProtKB-EC"/>
</dbReference>
<sequence length="94" mass="10561">MRWGASDVHFVRPVHTVTLLLGDKVIRPLSLVFRPNRVIRGHRFMASRSSPSTMPTSTADPAGARKVIADYEQRKAKIKADAQERRVRSAVKPI</sequence>
<dbReference type="PANTHER" id="PTHR30075">
    <property type="entry name" value="GLYCYL-TRNA SYNTHETASE"/>
    <property type="match status" value="1"/>
</dbReference>
<dbReference type="InterPro" id="IPR015944">
    <property type="entry name" value="Gly-tRNA-synth_bsu"/>
</dbReference>
<dbReference type="EMBL" id="UGKQ01000007">
    <property type="protein sequence ID" value="STS85969.1"/>
    <property type="molecule type" value="Genomic_DNA"/>
</dbReference>
<organism evidence="12 13">
    <name type="scientific">Klebsiella pneumoniae</name>
    <dbReference type="NCBI Taxonomy" id="573"/>
    <lineage>
        <taxon>Bacteria</taxon>
        <taxon>Pseudomonadati</taxon>
        <taxon>Pseudomonadota</taxon>
        <taxon>Gammaproteobacteria</taxon>
        <taxon>Enterobacterales</taxon>
        <taxon>Enterobacteriaceae</taxon>
        <taxon>Klebsiella/Raoultella group</taxon>
        <taxon>Klebsiella</taxon>
        <taxon>Klebsiella pneumoniae complex</taxon>
    </lineage>
</organism>
<evidence type="ECO:0000313" key="13">
    <source>
        <dbReference type="Proteomes" id="UP000254938"/>
    </source>
</evidence>
<gene>
    <name evidence="12" type="primary">glyS_6</name>
    <name evidence="12" type="ORF">NCTC9140_07818</name>
</gene>
<evidence type="ECO:0000256" key="4">
    <source>
        <dbReference type="ARBA" id="ARBA00022032"/>
    </source>
</evidence>
<accession>A0A377U2M9</accession>
<dbReference type="GO" id="GO:0005829">
    <property type="term" value="C:cytosol"/>
    <property type="evidence" value="ECO:0007669"/>
    <property type="project" value="TreeGrafter"/>
</dbReference>
<evidence type="ECO:0000256" key="7">
    <source>
        <dbReference type="ARBA" id="ARBA00022840"/>
    </source>
</evidence>
<evidence type="ECO:0000256" key="9">
    <source>
        <dbReference type="ARBA" id="ARBA00023146"/>
    </source>
</evidence>
<name>A0A377U2M9_KLEPN</name>
<evidence type="ECO:0000256" key="1">
    <source>
        <dbReference type="ARBA" id="ARBA00008226"/>
    </source>
</evidence>
<evidence type="ECO:0000256" key="11">
    <source>
        <dbReference type="ARBA" id="ARBA00047937"/>
    </source>
</evidence>
<evidence type="ECO:0000256" key="5">
    <source>
        <dbReference type="ARBA" id="ARBA00022598"/>
    </source>
</evidence>
<proteinExistence type="inferred from homology"/>
<evidence type="ECO:0000256" key="6">
    <source>
        <dbReference type="ARBA" id="ARBA00022741"/>
    </source>
</evidence>
<keyword evidence="8" id="KW-0648">Protein biosynthesis</keyword>
<dbReference type="EC" id="6.1.1.14" evidence="3"/>
<dbReference type="Proteomes" id="UP000254938">
    <property type="component" value="Unassembled WGS sequence"/>
</dbReference>
<comment type="subunit">
    <text evidence="2">Tetramer of two alpha and two beta subunits.</text>
</comment>
<dbReference type="AlphaFoldDB" id="A0A377U2M9"/>
<comment type="catalytic activity">
    <reaction evidence="11">
        <text>tRNA(Gly) + glycine + ATP = glycyl-tRNA(Gly) + AMP + diphosphate</text>
        <dbReference type="Rhea" id="RHEA:16013"/>
        <dbReference type="Rhea" id="RHEA-COMP:9664"/>
        <dbReference type="Rhea" id="RHEA-COMP:9683"/>
        <dbReference type="ChEBI" id="CHEBI:30616"/>
        <dbReference type="ChEBI" id="CHEBI:33019"/>
        <dbReference type="ChEBI" id="CHEBI:57305"/>
        <dbReference type="ChEBI" id="CHEBI:78442"/>
        <dbReference type="ChEBI" id="CHEBI:78522"/>
        <dbReference type="ChEBI" id="CHEBI:456215"/>
        <dbReference type="EC" id="6.1.1.14"/>
    </reaction>
</comment>
<evidence type="ECO:0000256" key="2">
    <source>
        <dbReference type="ARBA" id="ARBA00011209"/>
    </source>
</evidence>
<comment type="similarity">
    <text evidence="1">Belongs to the class-II aminoacyl-tRNA synthetase family.</text>
</comment>
<dbReference type="GO" id="GO:0005524">
    <property type="term" value="F:ATP binding"/>
    <property type="evidence" value="ECO:0007669"/>
    <property type="project" value="UniProtKB-KW"/>
</dbReference>